<keyword evidence="4" id="KW-0460">Magnesium</keyword>
<dbReference type="GO" id="GO:0005886">
    <property type="term" value="C:plasma membrane"/>
    <property type="evidence" value="ECO:0007669"/>
    <property type="project" value="TreeGrafter"/>
</dbReference>
<evidence type="ECO:0000256" key="5">
    <source>
        <dbReference type="ARBA" id="ARBA00022989"/>
    </source>
</evidence>
<dbReference type="GO" id="GO:0140326">
    <property type="term" value="F:ATPase-coupled intramembrane lipid transporter activity"/>
    <property type="evidence" value="ECO:0007669"/>
    <property type="project" value="TreeGrafter"/>
</dbReference>
<dbReference type="Proteomes" id="UP000738359">
    <property type="component" value="Unassembled WGS sequence"/>
</dbReference>
<dbReference type="SUPFAM" id="SSF56784">
    <property type="entry name" value="HAD-like"/>
    <property type="match status" value="1"/>
</dbReference>
<feature type="compositionally biased region" description="Basic and acidic residues" evidence="7">
    <location>
        <begin position="1011"/>
        <end position="1034"/>
    </location>
</feature>
<dbReference type="PANTHER" id="PTHR24092">
    <property type="entry name" value="PROBABLE PHOSPHOLIPID-TRANSPORTING ATPASE"/>
    <property type="match status" value="1"/>
</dbReference>
<keyword evidence="11" id="KW-1185">Reference proteome</keyword>
<dbReference type="GO" id="GO:0045332">
    <property type="term" value="P:phospholipid translocation"/>
    <property type="evidence" value="ECO:0007669"/>
    <property type="project" value="TreeGrafter"/>
</dbReference>
<gene>
    <name evidence="10" type="ORF">BGZ70_003285</name>
</gene>
<dbReference type="PANTHER" id="PTHR24092:SF153">
    <property type="entry name" value="PHOSPHOLIPID-TRANSPORTING ATPASE"/>
    <property type="match status" value="1"/>
</dbReference>
<dbReference type="InterPro" id="IPR032630">
    <property type="entry name" value="P_typ_ATPase_c"/>
</dbReference>
<keyword evidence="3" id="KW-0479">Metal-binding</keyword>
<dbReference type="Gene3D" id="2.70.150.10">
    <property type="entry name" value="Calcium-transporting ATPase, cytoplasmic transduction domain A"/>
    <property type="match status" value="1"/>
</dbReference>
<dbReference type="NCBIfam" id="TIGR01494">
    <property type="entry name" value="ATPase_P-type"/>
    <property type="match status" value="1"/>
</dbReference>
<dbReference type="GO" id="GO:0016887">
    <property type="term" value="F:ATP hydrolysis activity"/>
    <property type="evidence" value="ECO:0007669"/>
    <property type="project" value="InterPro"/>
</dbReference>
<keyword evidence="5 8" id="KW-1133">Transmembrane helix</keyword>
<dbReference type="InterPro" id="IPR036412">
    <property type="entry name" value="HAD-like_sf"/>
</dbReference>
<dbReference type="SUPFAM" id="SSF81660">
    <property type="entry name" value="Metal cation-transporting ATPase, ATP-binding domain N"/>
    <property type="match status" value="1"/>
</dbReference>
<feature type="compositionally biased region" description="Low complexity" evidence="7">
    <location>
        <begin position="576"/>
        <end position="591"/>
    </location>
</feature>
<feature type="region of interest" description="Disordered" evidence="7">
    <location>
        <begin position="528"/>
        <end position="608"/>
    </location>
</feature>
<evidence type="ECO:0000256" key="4">
    <source>
        <dbReference type="ARBA" id="ARBA00022842"/>
    </source>
</evidence>
<protein>
    <recommendedName>
        <fullName evidence="9">P-type ATPase C-terminal domain-containing protein</fullName>
    </recommendedName>
</protein>
<dbReference type="Pfam" id="PF16212">
    <property type="entry name" value="PhoLip_ATPase_C"/>
    <property type="match status" value="1"/>
</dbReference>
<dbReference type="GO" id="GO:0005524">
    <property type="term" value="F:ATP binding"/>
    <property type="evidence" value="ECO:0007669"/>
    <property type="project" value="InterPro"/>
</dbReference>
<feature type="non-terminal residue" evidence="10">
    <location>
        <position position="1384"/>
    </location>
</feature>
<evidence type="ECO:0000256" key="3">
    <source>
        <dbReference type="ARBA" id="ARBA00022723"/>
    </source>
</evidence>
<evidence type="ECO:0000256" key="6">
    <source>
        <dbReference type="ARBA" id="ARBA00023136"/>
    </source>
</evidence>
<comment type="caution">
    <text evidence="10">The sequence shown here is derived from an EMBL/GenBank/DDBJ whole genome shotgun (WGS) entry which is preliminary data.</text>
</comment>
<feature type="transmembrane region" description="Helical" evidence="8">
    <location>
        <begin position="305"/>
        <end position="330"/>
    </location>
</feature>
<feature type="region of interest" description="Disordered" evidence="7">
    <location>
        <begin position="1011"/>
        <end position="1076"/>
    </location>
</feature>
<reference evidence="10" key="1">
    <citation type="journal article" date="2020" name="Fungal Divers.">
        <title>Resolving the Mortierellaceae phylogeny through synthesis of multi-gene phylogenetics and phylogenomics.</title>
        <authorList>
            <person name="Vandepol N."/>
            <person name="Liber J."/>
            <person name="Desiro A."/>
            <person name="Na H."/>
            <person name="Kennedy M."/>
            <person name="Barry K."/>
            <person name="Grigoriev I.V."/>
            <person name="Miller A.N."/>
            <person name="O'Donnell K."/>
            <person name="Stajich J.E."/>
            <person name="Bonito G."/>
        </authorList>
    </citation>
    <scope>NUCLEOTIDE SEQUENCE</scope>
    <source>
        <strain evidence="10">CK1249</strain>
    </source>
</reference>
<keyword evidence="2 8" id="KW-0812">Transmembrane</keyword>
<dbReference type="InterPro" id="IPR023214">
    <property type="entry name" value="HAD_sf"/>
</dbReference>
<dbReference type="GO" id="GO:0046872">
    <property type="term" value="F:metal ion binding"/>
    <property type="evidence" value="ECO:0007669"/>
    <property type="project" value="UniProtKB-KW"/>
</dbReference>
<evidence type="ECO:0000256" key="2">
    <source>
        <dbReference type="ARBA" id="ARBA00022692"/>
    </source>
</evidence>
<dbReference type="InterPro" id="IPR023299">
    <property type="entry name" value="ATPase_P-typ_cyto_dom_N"/>
</dbReference>
<feature type="compositionally biased region" description="Polar residues" evidence="7">
    <location>
        <begin position="528"/>
        <end position="553"/>
    </location>
</feature>
<proteinExistence type="predicted"/>
<comment type="subcellular location">
    <subcellularLocation>
        <location evidence="1">Membrane</location>
        <topology evidence="1">Multi-pass membrane protein</topology>
    </subcellularLocation>
</comment>
<feature type="domain" description="P-type ATPase C-terminal" evidence="9">
    <location>
        <begin position="1235"/>
        <end position="1377"/>
    </location>
</feature>
<dbReference type="EMBL" id="JAAAHY010001875">
    <property type="protein sequence ID" value="KAF9946312.1"/>
    <property type="molecule type" value="Genomic_DNA"/>
</dbReference>
<feature type="transmembrane region" description="Helical" evidence="8">
    <location>
        <begin position="1349"/>
        <end position="1371"/>
    </location>
</feature>
<keyword evidence="6 8" id="KW-0472">Membrane</keyword>
<evidence type="ECO:0000259" key="9">
    <source>
        <dbReference type="Pfam" id="PF16212"/>
    </source>
</evidence>
<accession>A0A9P6IVT6</accession>
<dbReference type="Gene3D" id="3.40.50.1000">
    <property type="entry name" value="HAD superfamily/HAD-like"/>
    <property type="match status" value="3"/>
</dbReference>
<dbReference type="InterPro" id="IPR001757">
    <property type="entry name" value="P_typ_ATPase"/>
</dbReference>
<feature type="transmembrane region" description="Helical" evidence="8">
    <location>
        <begin position="1298"/>
        <end position="1319"/>
    </location>
</feature>
<evidence type="ECO:0000256" key="7">
    <source>
        <dbReference type="SAM" id="MobiDB-lite"/>
    </source>
</evidence>
<feature type="region of interest" description="Disordered" evidence="7">
    <location>
        <begin position="734"/>
        <end position="767"/>
    </location>
</feature>
<dbReference type="Gene3D" id="3.40.1110.10">
    <property type="entry name" value="Calcium-transporting ATPase, cytoplasmic domain N"/>
    <property type="match status" value="2"/>
</dbReference>
<dbReference type="Gene3D" id="1.20.1110.10">
    <property type="entry name" value="Calcium-transporting ATPase, transmembrane domain"/>
    <property type="match status" value="1"/>
</dbReference>
<feature type="region of interest" description="Disordered" evidence="7">
    <location>
        <begin position="973"/>
        <end position="999"/>
    </location>
</feature>
<evidence type="ECO:0000256" key="8">
    <source>
        <dbReference type="SAM" id="Phobius"/>
    </source>
</evidence>
<sequence>MIVILQCIEPFQSLEPAVSALPLIIIVGLTMARDGFEDWKRHEVDQTVNYRQTLALHNWRNTTMEEKMKYYPHKNSGPLLRSSGWNQASTTLGRGGTSSMAKHVKEILQARSEHSKSTAEHAPTIGFGYRYLSRNNSDSGLSSGQVGELYQLLQPPSENDFSQPYWRTRLWKDVQEGDFILLRQDDIIPADILILSSSEQEPICYVETRNLDGETNLKIRRCVPGLGDLRSPDDCAKRPFWVESEGPTNNLLKYHGAVVFPARSKNLDASSTQEQEQEQEQALVRVGVDMNHLLLRGCVLRNTTWVIGLVVFTVINLVILATICCIFALLSNRWEKTYLNKGAPFTTTDPTSHYHNPTYATFISFMMSVITFQNLVPVALYLTVEGVKTIQAYFIYRDQELYYEERDVACVPRSWNLSDDLGQIEYIFSDKTGTLTTNQMEFKQCSIQGHVFDYTAIPSVETSVNVEAEGLTESIAAPSDASNEPPPSNGVMEVLEEEDESVGHGNRRHDDRHADNCVVRNNTWRRSSHHTLVNGGSSAAKSTALSSHAVQIQQDDRSETGYSGDDSDTPDPMFRSRSSSDATKKYSSSTAGPTRNRQSINPTAGFCSRDQSPFHHGAARDLQRAKDYFFLNLGICHTVLVSATAAVSEGSGTSNPSSHQAHAKGCFPIPDDADYQAQSPDELALVIASKGLGYTFLGRQVDTILMAHPQELEPRRYKVLHVLEFNSTRKRMSVIVRRQRPQRDSSSPTSGAEARNSDTGAHHHHDEEELLLLTKGAENVIFERVASGQQPLIHETTLHLQDFARDGLRTLCLAYKVLDPTVYHHWAERYHFAATFVESTHPDSHYPIRPQGGSDTDPALTSMPNHASTRQSMLEDLAEEMERDLQLLGATGIEDRLQDGVPETIRLIKRAGIKIWVLTGDKMETAISIGVSTGLLSHCSGHPFSGCEDSDGKAQFTNSMAEMSKHAVLSQLAEAKGEEQGADGSAEDMGPSNGFQDSHCPDMELILIRGHTEPDQSPENKDRTSSSDSKDSVHSSKSSEQQEHPVMTRIKNALKTFTTSPEGTDSLARPDADTVDNIVDETKSTKSEPDTRSGFGYFVPWRTRVKMDAPSFTRSMRNSVSSRRRSSTLIGRPMSERAPQVRQGQNTALVIDGLALKYALEDPECKPLLLELACHCSSVICCRVSPLQKAMVVKMVKDAKKVMTLSIGDGANDVSMIQEAHIGIGVAGEEGLQAVMASDYSIGQFRFLARLLLVHGHYAYLRNTSMVMLFIYKNILGIGVLFCYEFVCGFSSVPVFDYSYVLLYNVVLTVFPPLIIGIFDRDIGPGCLMTFPELYTVGLLQQEFTNTRFLVYSLEGTFQSILCFLIPYFAYQQGAVDSSGLVQE</sequence>
<feature type="transmembrane region" description="Helical" evidence="8">
    <location>
        <begin position="1270"/>
        <end position="1292"/>
    </location>
</feature>
<dbReference type="SUPFAM" id="SSF81665">
    <property type="entry name" value="Calcium ATPase, transmembrane domain M"/>
    <property type="match status" value="1"/>
</dbReference>
<evidence type="ECO:0000313" key="11">
    <source>
        <dbReference type="Proteomes" id="UP000738359"/>
    </source>
</evidence>
<dbReference type="InterPro" id="IPR023298">
    <property type="entry name" value="ATPase_P-typ_TM_dom_sf"/>
</dbReference>
<dbReference type="SUPFAM" id="SSF81653">
    <property type="entry name" value="Calcium ATPase, transduction domain A"/>
    <property type="match status" value="1"/>
</dbReference>
<feature type="compositionally biased region" description="Polar residues" evidence="7">
    <location>
        <begin position="592"/>
        <end position="602"/>
    </location>
</feature>
<dbReference type="Pfam" id="PF13246">
    <property type="entry name" value="Cation_ATPase"/>
    <property type="match status" value="1"/>
</dbReference>
<evidence type="ECO:0000313" key="10">
    <source>
        <dbReference type="EMBL" id="KAF9946312.1"/>
    </source>
</evidence>
<feature type="region of interest" description="Disordered" evidence="7">
    <location>
        <begin position="1113"/>
        <end position="1141"/>
    </location>
</feature>
<name>A0A9P6IVT6_MORAP</name>
<organism evidence="10 11">
    <name type="scientific">Mortierella alpina</name>
    <name type="common">Oleaginous fungus</name>
    <name type="synonym">Mortierella renispora</name>
    <dbReference type="NCBI Taxonomy" id="64518"/>
    <lineage>
        <taxon>Eukaryota</taxon>
        <taxon>Fungi</taxon>
        <taxon>Fungi incertae sedis</taxon>
        <taxon>Mucoromycota</taxon>
        <taxon>Mortierellomycotina</taxon>
        <taxon>Mortierellomycetes</taxon>
        <taxon>Mortierellales</taxon>
        <taxon>Mortierellaceae</taxon>
        <taxon>Mortierella</taxon>
    </lineage>
</organism>
<dbReference type="PROSITE" id="PS00154">
    <property type="entry name" value="ATPASE_E1_E2"/>
    <property type="match status" value="1"/>
</dbReference>
<dbReference type="InterPro" id="IPR008250">
    <property type="entry name" value="ATPase_P-typ_transduc_dom_A_sf"/>
</dbReference>
<dbReference type="InterPro" id="IPR018303">
    <property type="entry name" value="ATPase_P-typ_P_site"/>
</dbReference>
<evidence type="ECO:0000256" key="1">
    <source>
        <dbReference type="ARBA" id="ARBA00004141"/>
    </source>
</evidence>
<dbReference type="OrthoDB" id="2427325at2759"/>